<evidence type="ECO:0000256" key="1">
    <source>
        <dbReference type="ARBA" id="ARBA00004496"/>
    </source>
</evidence>
<dbReference type="HAMAP" id="MF_01808">
    <property type="entry name" value="Recomb_XerC_XerD"/>
    <property type="match status" value="1"/>
</dbReference>
<evidence type="ECO:0000256" key="2">
    <source>
        <dbReference type="ARBA" id="ARBA00010450"/>
    </source>
</evidence>
<dbReference type="GO" id="GO:0009037">
    <property type="term" value="F:tyrosine-based site-specific recombinase activity"/>
    <property type="evidence" value="ECO:0007669"/>
    <property type="project" value="UniProtKB-UniRule"/>
</dbReference>
<comment type="caution">
    <text evidence="13">The sequence shown here is derived from an EMBL/GenBank/DDBJ whole genome shotgun (WGS) entry which is preliminary data.</text>
</comment>
<dbReference type="InterPro" id="IPR013762">
    <property type="entry name" value="Integrase-like_cat_sf"/>
</dbReference>
<evidence type="ECO:0000256" key="3">
    <source>
        <dbReference type="ARBA" id="ARBA00022490"/>
    </source>
</evidence>
<feature type="active site" evidence="10">
    <location>
        <position position="240"/>
    </location>
</feature>
<feature type="active site" evidence="10">
    <location>
        <position position="143"/>
    </location>
</feature>
<dbReference type="InterPro" id="IPR050090">
    <property type="entry name" value="Tyrosine_recombinase_XerCD"/>
</dbReference>
<name>A0A0R1WRY0_9LACO</name>
<reference evidence="13 14" key="1">
    <citation type="journal article" date="2015" name="Genome Announc.">
        <title>Expanding the biotechnology potential of lactobacilli through comparative genomics of 213 strains and associated genera.</title>
        <authorList>
            <person name="Sun Z."/>
            <person name="Harris H.M."/>
            <person name="McCann A."/>
            <person name="Guo C."/>
            <person name="Argimon S."/>
            <person name="Zhang W."/>
            <person name="Yang X."/>
            <person name="Jeffery I.B."/>
            <person name="Cooney J.C."/>
            <person name="Kagawa T.F."/>
            <person name="Liu W."/>
            <person name="Song Y."/>
            <person name="Salvetti E."/>
            <person name="Wrobel A."/>
            <person name="Rasinkangas P."/>
            <person name="Parkhill J."/>
            <person name="Rea M.C."/>
            <person name="O'Sullivan O."/>
            <person name="Ritari J."/>
            <person name="Douillard F.P."/>
            <person name="Paul Ross R."/>
            <person name="Yang R."/>
            <person name="Briner A.E."/>
            <person name="Felis G.E."/>
            <person name="de Vos W.M."/>
            <person name="Barrangou R."/>
            <person name="Klaenhammer T.R."/>
            <person name="Caufield P.W."/>
            <person name="Cui Y."/>
            <person name="Zhang H."/>
            <person name="O'Toole P.W."/>
        </authorList>
    </citation>
    <scope>NUCLEOTIDE SEQUENCE [LARGE SCALE GENOMIC DNA]</scope>
    <source>
        <strain evidence="13 14">DSM 18933</strain>
    </source>
</reference>
<evidence type="ECO:0000256" key="10">
    <source>
        <dbReference type="HAMAP-Rule" id="MF_01808"/>
    </source>
</evidence>
<dbReference type="SUPFAM" id="SSF56349">
    <property type="entry name" value="DNA breaking-rejoining enzymes"/>
    <property type="match status" value="1"/>
</dbReference>
<dbReference type="InterPro" id="IPR010998">
    <property type="entry name" value="Integrase_recombinase_N"/>
</dbReference>
<dbReference type="InterPro" id="IPR044068">
    <property type="entry name" value="CB"/>
</dbReference>
<evidence type="ECO:0000256" key="7">
    <source>
        <dbReference type="ARBA" id="ARBA00023125"/>
    </source>
</evidence>
<dbReference type="AlphaFoldDB" id="A0A0R1WRY0"/>
<comment type="subunit">
    <text evidence="10">Forms a cyclic heterotetrameric complex composed of two molecules of XerC and two molecules of XerD.</text>
</comment>
<evidence type="ECO:0000256" key="5">
    <source>
        <dbReference type="ARBA" id="ARBA00022829"/>
    </source>
</evidence>
<keyword evidence="5 10" id="KW-0159">Chromosome partition</keyword>
<dbReference type="GO" id="GO:0051301">
    <property type="term" value="P:cell division"/>
    <property type="evidence" value="ECO:0007669"/>
    <property type="project" value="UniProtKB-KW"/>
</dbReference>
<evidence type="ECO:0000256" key="8">
    <source>
        <dbReference type="ARBA" id="ARBA00023172"/>
    </source>
</evidence>
<dbReference type="NCBIfam" id="NF040815">
    <property type="entry name" value="recomb_XerA_Arch"/>
    <property type="match status" value="1"/>
</dbReference>
<feature type="active site" evidence="10">
    <location>
        <position position="214"/>
    </location>
</feature>
<keyword evidence="4 10" id="KW-0132">Cell division</keyword>
<dbReference type="PANTHER" id="PTHR30349:SF81">
    <property type="entry name" value="TYROSINE RECOMBINASE XERC"/>
    <property type="match status" value="1"/>
</dbReference>
<dbReference type="CDD" id="cd00798">
    <property type="entry name" value="INT_XerDC_C"/>
    <property type="match status" value="1"/>
</dbReference>
<evidence type="ECO:0000259" key="11">
    <source>
        <dbReference type="PROSITE" id="PS51898"/>
    </source>
</evidence>
<protein>
    <recommendedName>
        <fullName evidence="10">Tyrosine recombinase XerC</fullName>
    </recommendedName>
</protein>
<dbReference type="PROSITE" id="PS51900">
    <property type="entry name" value="CB"/>
    <property type="match status" value="1"/>
</dbReference>
<dbReference type="InterPro" id="IPR011010">
    <property type="entry name" value="DNA_brk_join_enz"/>
</dbReference>
<feature type="domain" description="Core-binding (CB)" evidence="12">
    <location>
        <begin position="1"/>
        <end position="58"/>
    </location>
</feature>
<comment type="similarity">
    <text evidence="2">Belongs to the 'phage' integrase family. XerD subfamily.</text>
</comment>
<dbReference type="PANTHER" id="PTHR30349">
    <property type="entry name" value="PHAGE INTEGRASE-RELATED"/>
    <property type="match status" value="1"/>
</dbReference>
<evidence type="ECO:0000259" key="12">
    <source>
        <dbReference type="PROSITE" id="PS51900"/>
    </source>
</evidence>
<feature type="active site" evidence="10">
    <location>
        <position position="119"/>
    </location>
</feature>
<dbReference type="InterPro" id="IPR023009">
    <property type="entry name" value="Tyrosine_recombinase_XerC/XerD"/>
</dbReference>
<dbReference type="InterPro" id="IPR002104">
    <property type="entry name" value="Integrase_catalytic"/>
</dbReference>
<evidence type="ECO:0000256" key="9">
    <source>
        <dbReference type="ARBA" id="ARBA00023306"/>
    </source>
</evidence>
<dbReference type="SUPFAM" id="SSF47823">
    <property type="entry name" value="lambda integrase-like, N-terminal domain"/>
    <property type="match status" value="1"/>
</dbReference>
<proteinExistence type="inferred from homology"/>
<dbReference type="GO" id="GO:0003677">
    <property type="term" value="F:DNA binding"/>
    <property type="evidence" value="ECO:0007669"/>
    <property type="project" value="UniProtKB-UniRule"/>
</dbReference>
<dbReference type="Proteomes" id="UP000051054">
    <property type="component" value="Unassembled WGS sequence"/>
</dbReference>
<dbReference type="EMBL" id="AZGD01000090">
    <property type="protein sequence ID" value="KRM18932.1"/>
    <property type="molecule type" value="Genomic_DNA"/>
</dbReference>
<dbReference type="Gene3D" id="1.10.150.130">
    <property type="match status" value="1"/>
</dbReference>
<dbReference type="Pfam" id="PF00589">
    <property type="entry name" value="Phage_integrase"/>
    <property type="match status" value="1"/>
</dbReference>
<keyword evidence="9 10" id="KW-0131">Cell cycle</keyword>
<evidence type="ECO:0000313" key="13">
    <source>
        <dbReference type="EMBL" id="KRM18932.1"/>
    </source>
</evidence>
<dbReference type="PATRIC" id="fig|1423755.3.peg.775"/>
<dbReference type="InterPro" id="IPR011932">
    <property type="entry name" value="Recomb_XerD"/>
</dbReference>
<comment type="similarity">
    <text evidence="10">Belongs to the 'phage' integrase family. XerC subfamily.</text>
</comment>
<dbReference type="GO" id="GO:0006313">
    <property type="term" value="P:DNA transposition"/>
    <property type="evidence" value="ECO:0007669"/>
    <property type="project" value="UniProtKB-UniRule"/>
</dbReference>
<dbReference type="eggNOG" id="COG4974">
    <property type="taxonomic scope" value="Bacteria"/>
</dbReference>
<comment type="function">
    <text evidence="10">Site-specific tyrosine recombinase, which acts by catalyzing the cutting and rejoining of the recombining DNA molecules. The XerC-XerD complex is essential to convert dimers of the bacterial chromosome into monomers to permit their segregation at cell division. It also contributes to the segregational stability of plasmids.</text>
</comment>
<keyword evidence="7 10" id="KW-0238">DNA-binding</keyword>
<dbReference type="GO" id="GO:0007059">
    <property type="term" value="P:chromosome segregation"/>
    <property type="evidence" value="ECO:0007669"/>
    <property type="project" value="UniProtKB-UniRule"/>
</dbReference>
<keyword evidence="8 10" id="KW-0233">DNA recombination</keyword>
<dbReference type="InterPro" id="IPR004107">
    <property type="entry name" value="Integrase_SAM-like_N"/>
</dbReference>
<gene>
    <name evidence="10" type="primary">xerC</name>
    <name evidence="13" type="ORF">FC40_GL000721</name>
</gene>
<sequence length="268" mass="30852">MDLNKFRNFVEQCNFDNFESISKNEIREYLAQLQNENMSNSSILRTISALRKFFSYLVSEHVISDDPMFLIDTPKKQQHLPDVLTLKEVENLLASPNTGKTLGLRNRAILEVMYATGLRVSEIINLKLNDLHLSMGILQTIGKGNKERIVPIGDVAIEWINRYLEISRPKLLKKKTSPYLFLNFHGNQLTRQGIWKNLKLEVKKAGIEKNVTPHTLRHSFATHILENGADLRIVQELLGHSDISTTQIYTHLSNKRLTEIYNQAHPHN</sequence>
<dbReference type="Pfam" id="PF02899">
    <property type="entry name" value="Phage_int_SAM_1"/>
    <property type="match status" value="1"/>
</dbReference>
<dbReference type="NCBIfam" id="TIGR02225">
    <property type="entry name" value="recomb_XerD"/>
    <property type="match status" value="1"/>
</dbReference>
<feature type="active site" evidence="10">
    <location>
        <position position="217"/>
    </location>
</feature>
<accession>A0A0R1WRY0</accession>
<dbReference type="GO" id="GO:0005737">
    <property type="term" value="C:cytoplasm"/>
    <property type="evidence" value="ECO:0007669"/>
    <property type="project" value="UniProtKB-SubCell"/>
</dbReference>
<dbReference type="STRING" id="1423755.FC40_GL000721"/>
<evidence type="ECO:0000256" key="6">
    <source>
        <dbReference type="ARBA" id="ARBA00022908"/>
    </source>
</evidence>
<dbReference type="NCBIfam" id="NF001399">
    <property type="entry name" value="PRK00283.1"/>
    <property type="match status" value="1"/>
</dbReference>
<dbReference type="Gene3D" id="1.10.443.10">
    <property type="entry name" value="Intergrase catalytic core"/>
    <property type="match status" value="1"/>
</dbReference>
<organism evidence="13 14">
    <name type="scientific">Ligilactobacillus hayakitensis DSM 18933 = JCM 14209</name>
    <dbReference type="NCBI Taxonomy" id="1423755"/>
    <lineage>
        <taxon>Bacteria</taxon>
        <taxon>Bacillati</taxon>
        <taxon>Bacillota</taxon>
        <taxon>Bacilli</taxon>
        <taxon>Lactobacillales</taxon>
        <taxon>Lactobacillaceae</taxon>
        <taxon>Ligilactobacillus</taxon>
    </lineage>
</organism>
<keyword evidence="14" id="KW-1185">Reference proteome</keyword>
<keyword evidence="6 10" id="KW-0229">DNA integration</keyword>
<comment type="subcellular location">
    <subcellularLocation>
        <location evidence="1 10">Cytoplasm</location>
    </subcellularLocation>
</comment>
<dbReference type="PROSITE" id="PS51898">
    <property type="entry name" value="TYR_RECOMBINASE"/>
    <property type="match status" value="1"/>
</dbReference>
<keyword evidence="3 10" id="KW-0963">Cytoplasm</keyword>
<evidence type="ECO:0000313" key="14">
    <source>
        <dbReference type="Proteomes" id="UP000051054"/>
    </source>
</evidence>
<evidence type="ECO:0000256" key="4">
    <source>
        <dbReference type="ARBA" id="ARBA00022618"/>
    </source>
</evidence>
<feature type="active site" description="O-(3'-phospho-DNA)-tyrosine intermediate" evidence="10">
    <location>
        <position position="249"/>
    </location>
</feature>
<feature type="domain" description="Tyr recombinase" evidence="11">
    <location>
        <begin position="79"/>
        <end position="262"/>
    </location>
</feature>